<keyword evidence="3" id="KW-0597">Phosphoprotein</keyword>
<dbReference type="InterPro" id="IPR036736">
    <property type="entry name" value="ACP-like_sf"/>
</dbReference>
<dbReference type="Gene3D" id="2.30.38.10">
    <property type="entry name" value="Luciferase, Domain 3"/>
    <property type="match status" value="1"/>
</dbReference>
<evidence type="ECO:0000256" key="2">
    <source>
        <dbReference type="ARBA" id="ARBA00022450"/>
    </source>
</evidence>
<sequence length="1293" mass="138604">PVSHPASFAQQRLWFLSQLPGANAAYNEPMAFTLRGPLEPDALRRALDTLVERHEPLRTRLVAVDGEVRQLVDPPGSGFTLATRDLAGLPDAEDRLGTLHREHASAPFDLARGPLGRACLVRLAADRHVLLLTIHHAVFDGQSMTVLLRELGLAYSALVRGEPGALPPLPLQYAEHAEAQRSRVRAGGLAEQAAYWQEALRGAPPLSDLPADRPRPAEQDHRGDRIEFSVDRDVTAALRSLARRRRCTLFVAVLTGWAALLSRLGGRADPVIGTPVAGRRHGDVAGLVGFFVNSLPLRVDLSGAPSAAEALTRTRGVVRAALDHQDLPLEQIVELVNPPRSAAHTPLFQTACSWVPGREGLLELPGVAVEPLAIPYAGAKLDLALSLAESDGRVVGHLEYATALYDRETAQRYVDQLLRLLAGMAERPDAAIGDLELMDAGERRRLLAAGDATGSPPPRSHPGGLAERFAAQVRAHGARTALVCGDERLDYATLGRRAARLARALAARGAGPGSIVGLHAGRTPELLVGVFGILGAGAAYLPLDPGQPARRLAAMVEDAAPELVLSDRTERDAGWCDLAGVEAEAADDGTQPPRLPHDDSRPAYVIYTSGSTGRPKGVAVAQGSVLNVFDGWLDRMGGTPGETASAWSNIGFDPSVYELLLPLTTGGELHLVPEEIRGDPEALLAWLRDHRIAQAFLPPAYIRWIDEDPAGRLAGLRLRRLLTGVESLPEAALHRMRQQLPELRICFGYGPTETTLYATAHHDPRPLEGPCPIGSPVPGARVYLLDERMRPVPTGVAGELYLGGACLAAGYLHRPGLTAERYVADPFVPGARVYRTGDLARRLPDGTTMLAGRADDQVKVRGFRIEPAEVEAALLALPGVREAAVLADRDAAGGPCLVAGVGRGEAPARPPHAWRAALADRLPDYMVPTRVADLHALPLNRNGKLDREALLRHCAEAAPAQVNVASPRDHVELALYEIWRGILLHPEIGVRDRFFDIGGTSLSAIKLTHAVRERFGVTVPVHDIVLHPTIEDLAALVRRGGSGPPSGPLLALRPGTGPGRVICVHPAGGTAFCYLSLARALPESVGLYGVQSPGVNPGEEFLPSVEAMAEHYLRLAEPLGTGPLVLSGLSYGGLVAHEMGRLLAAAGRRDVSVVLLDTYATDDPAVRATVTPVGLTEFRDKLVRFNGMYPGIDDAQIDQYFRLYNHNRMTARAHVPRPSPVRQVLLQATGGDAEPGFLADVRDFWRGRAEGGFRVESLDCDHWEVLERAEVPHVARIVEGELAALAPAHSGQA</sequence>
<dbReference type="Gene3D" id="3.40.50.980">
    <property type="match status" value="2"/>
</dbReference>
<dbReference type="InterPro" id="IPR023213">
    <property type="entry name" value="CAT-like_dom_sf"/>
</dbReference>
<comment type="cofactor">
    <cofactor evidence="1">
        <name>pantetheine 4'-phosphate</name>
        <dbReference type="ChEBI" id="CHEBI:47942"/>
    </cofactor>
</comment>
<keyword evidence="2" id="KW-0596">Phosphopantetheine</keyword>
<dbReference type="InterPro" id="IPR001031">
    <property type="entry name" value="Thioesterase"/>
</dbReference>
<dbReference type="Gene3D" id="3.30.559.30">
    <property type="entry name" value="Nonribosomal peptide synthetase, condensation domain"/>
    <property type="match status" value="1"/>
</dbReference>
<dbReference type="SUPFAM" id="SSF52777">
    <property type="entry name" value="CoA-dependent acyltransferases"/>
    <property type="match status" value="2"/>
</dbReference>
<dbReference type="PANTHER" id="PTHR45527:SF1">
    <property type="entry name" value="FATTY ACID SYNTHASE"/>
    <property type="match status" value="1"/>
</dbReference>
<dbReference type="InterPro" id="IPR001242">
    <property type="entry name" value="Condensation_dom"/>
</dbReference>
<dbReference type="InterPro" id="IPR025110">
    <property type="entry name" value="AMP-bd_C"/>
</dbReference>
<dbReference type="SMART" id="SM00824">
    <property type="entry name" value="PKS_TE"/>
    <property type="match status" value="1"/>
</dbReference>
<comment type="caution">
    <text evidence="5">The sequence shown here is derived from an EMBL/GenBank/DDBJ whole genome shotgun (WGS) entry which is preliminary data.</text>
</comment>
<evidence type="ECO:0000259" key="4">
    <source>
        <dbReference type="PROSITE" id="PS50075"/>
    </source>
</evidence>
<dbReference type="SUPFAM" id="SSF47336">
    <property type="entry name" value="ACP-like"/>
    <property type="match status" value="1"/>
</dbReference>
<dbReference type="EMBL" id="JAAKZZ010000246">
    <property type="protein sequence ID" value="NGO70935.1"/>
    <property type="molecule type" value="Genomic_DNA"/>
</dbReference>
<dbReference type="InterPro" id="IPR009081">
    <property type="entry name" value="PP-bd_ACP"/>
</dbReference>
<dbReference type="Gene3D" id="3.40.50.1820">
    <property type="entry name" value="alpha/beta hydrolase"/>
    <property type="match status" value="1"/>
</dbReference>
<dbReference type="Gene3D" id="1.10.1200.10">
    <property type="entry name" value="ACP-like"/>
    <property type="match status" value="1"/>
</dbReference>
<dbReference type="SUPFAM" id="SSF53474">
    <property type="entry name" value="alpha/beta-Hydrolases"/>
    <property type="match status" value="1"/>
</dbReference>
<dbReference type="InterPro" id="IPR020845">
    <property type="entry name" value="AMP-binding_CS"/>
</dbReference>
<dbReference type="Gene3D" id="3.30.300.30">
    <property type="match status" value="1"/>
</dbReference>
<evidence type="ECO:0000256" key="3">
    <source>
        <dbReference type="ARBA" id="ARBA00022553"/>
    </source>
</evidence>
<dbReference type="PROSITE" id="PS50075">
    <property type="entry name" value="CARRIER"/>
    <property type="match status" value="1"/>
</dbReference>
<dbReference type="PROSITE" id="PS00455">
    <property type="entry name" value="AMP_BINDING"/>
    <property type="match status" value="1"/>
</dbReference>
<feature type="non-terminal residue" evidence="5">
    <location>
        <position position="1"/>
    </location>
</feature>
<evidence type="ECO:0000313" key="5">
    <source>
        <dbReference type="EMBL" id="NGO70935.1"/>
    </source>
</evidence>
<dbReference type="Pfam" id="PF00975">
    <property type="entry name" value="Thioesterase"/>
    <property type="match status" value="1"/>
</dbReference>
<dbReference type="GO" id="GO:0005829">
    <property type="term" value="C:cytosol"/>
    <property type="evidence" value="ECO:0007669"/>
    <property type="project" value="TreeGrafter"/>
</dbReference>
<organism evidence="5 6">
    <name type="scientific">Streptomyces boncukensis</name>
    <dbReference type="NCBI Taxonomy" id="2711219"/>
    <lineage>
        <taxon>Bacteria</taxon>
        <taxon>Bacillati</taxon>
        <taxon>Actinomycetota</taxon>
        <taxon>Actinomycetes</taxon>
        <taxon>Kitasatosporales</taxon>
        <taxon>Streptomycetaceae</taxon>
        <taxon>Streptomyces</taxon>
    </lineage>
</organism>
<dbReference type="InterPro" id="IPR020802">
    <property type="entry name" value="TesA-like"/>
</dbReference>
<dbReference type="Pfam" id="PF00668">
    <property type="entry name" value="Condensation"/>
    <property type="match status" value="1"/>
</dbReference>
<gene>
    <name evidence="5" type="ORF">G5C65_21760</name>
</gene>
<accession>A0A6G4X0C0</accession>
<dbReference type="NCBIfam" id="TIGR01733">
    <property type="entry name" value="AA-adenyl-dom"/>
    <property type="match status" value="1"/>
</dbReference>
<reference evidence="5 6" key="1">
    <citation type="submission" date="2020-02" db="EMBL/GenBank/DDBJ databases">
        <title>Whole-genome analyses of novel actinobacteria.</title>
        <authorList>
            <person name="Sahin N."/>
            <person name="Tatar D."/>
        </authorList>
    </citation>
    <scope>NUCLEOTIDE SEQUENCE [LARGE SCALE GENOMIC DNA]</scope>
    <source>
        <strain evidence="5 6">SB3404</strain>
    </source>
</reference>
<keyword evidence="6" id="KW-1185">Reference proteome</keyword>
<feature type="domain" description="Carrier" evidence="4">
    <location>
        <begin position="966"/>
        <end position="1041"/>
    </location>
</feature>
<dbReference type="GO" id="GO:0047527">
    <property type="term" value="F:2,3-dihydroxybenzoate-serine ligase activity"/>
    <property type="evidence" value="ECO:0007669"/>
    <property type="project" value="TreeGrafter"/>
</dbReference>
<evidence type="ECO:0000256" key="1">
    <source>
        <dbReference type="ARBA" id="ARBA00001957"/>
    </source>
</evidence>
<dbReference type="Pfam" id="PF13193">
    <property type="entry name" value="AMP-binding_C"/>
    <property type="match status" value="1"/>
</dbReference>
<dbReference type="InterPro" id="IPR020806">
    <property type="entry name" value="PKS_PP-bd"/>
</dbReference>
<dbReference type="GO" id="GO:0009239">
    <property type="term" value="P:enterobactin biosynthetic process"/>
    <property type="evidence" value="ECO:0007669"/>
    <property type="project" value="TreeGrafter"/>
</dbReference>
<dbReference type="GO" id="GO:0043041">
    <property type="term" value="P:amino acid activation for nonribosomal peptide biosynthetic process"/>
    <property type="evidence" value="ECO:0007669"/>
    <property type="project" value="TreeGrafter"/>
</dbReference>
<dbReference type="Gene3D" id="3.30.559.10">
    <property type="entry name" value="Chloramphenicol acetyltransferase-like domain"/>
    <property type="match status" value="1"/>
</dbReference>
<dbReference type="RefSeq" id="WP_165300586.1">
    <property type="nucleotide sequence ID" value="NZ_JAAKZZ010000246.1"/>
</dbReference>
<dbReference type="GO" id="GO:0031177">
    <property type="term" value="F:phosphopantetheine binding"/>
    <property type="evidence" value="ECO:0007669"/>
    <property type="project" value="InterPro"/>
</dbReference>
<evidence type="ECO:0000313" key="6">
    <source>
        <dbReference type="Proteomes" id="UP000477722"/>
    </source>
</evidence>
<dbReference type="PANTHER" id="PTHR45527">
    <property type="entry name" value="NONRIBOSOMAL PEPTIDE SYNTHETASE"/>
    <property type="match status" value="1"/>
</dbReference>
<dbReference type="InterPro" id="IPR010071">
    <property type="entry name" value="AA_adenyl_dom"/>
</dbReference>
<dbReference type="Pfam" id="PF00501">
    <property type="entry name" value="AMP-binding"/>
    <property type="match status" value="1"/>
</dbReference>
<dbReference type="SUPFAM" id="SSF56801">
    <property type="entry name" value="Acetyl-CoA synthetase-like"/>
    <property type="match status" value="1"/>
</dbReference>
<protein>
    <submittedName>
        <fullName evidence="5">Amino acid adenylation domain-containing protein</fullName>
    </submittedName>
</protein>
<dbReference type="Pfam" id="PF00550">
    <property type="entry name" value="PP-binding"/>
    <property type="match status" value="1"/>
</dbReference>
<dbReference type="SMART" id="SM00823">
    <property type="entry name" value="PKS_PP"/>
    <property type="match status" value="1"/>
</dbReference>
<dbReference type="InterPro" id="IPR029058">
    <property type="entry name" value="AB_hydrolase_fold"/>
</dbReference>
<name>A0A6G4X0C0_9ACTN</name>
<dbReference type="CDD" id="cd19531">
    <property type="entry name" value="LCL_NRPS-like"/>
    <property type="match status" value="1"/>
</dbReference>
<dbReference type="Proteomes" id="UP000477722">
    <property type="component" value="Unassembled WGS sequence"/>
</dbReference>
<dbReference type="GO" id="GO:0009366">
    <property type="term" value="C:enterobactin synthetase complex"/>
    <property type="evidence" value="ECO:0007669"/>
    <property type="project" value="TreeGrafter"/>
</dbReference>
<dbReference type="InterPro" id="IPR045851">
    <property type="entry name" value="AMP-bd_C_sf"/>
</dbReference>
<dbReference type="InterPro" id="IPR000873">
    <property type="entry name" value="AMP-dep_synth/lig_dom"/>
</dbReference>
<proteinExistence type="predicted"/>
<dbReference type="GO" id="GO:0008610">
    <property type="term" value="P:lipid biosynthetic process"/>
    <property type="evidence" value="ECO:0007669"/>
    <property type="project" value="UniProtKB-ARBA"/>
</dbReference>